<evidence type="ECO:0000256" key="17">
    <source>
        <dbReference type="SAM" id="Phobius"/>
    </source>
</evidence>
<accession>A0ABP0YLI4</accession>
<comment type="subcellular location">
    <subcellularLocation>
        <location evidence="1">Membrane</location>
        <topology evidence="1">Single-pass type I membrane protein</topology>
    </subcellularLocation>
</comment>
<evidence type="ECO:0000256" key="11">
    <source>
        <dbReference type="ARBA" id="ARBA00022777"/>
    </source>
</evidence>
<evidence type="ECO:0000256" key="13">
    <source>
        <dbReference type="ARBA" id="ARBA00022989"/>
    </source>
</evidence>
<evidence type="ECO:0000256" key="8">
    <source>
        <dbReference type="ARBA" id="ARBA00022729"/>
    </source>
</evidence>
<feature type="signal peptide" evidence="18">
    <location>
        <begin position="1"/>
        <end position="23"/>
    </location>
</feature>
<comment type="similarity">
    <text evidence="4">In the C-terminal section; belongs to the protein kinase superfamily. Ser/Thr protein kinase family.</text>
</comment>
<evidence type="ECO:0000313" key="20">
    <source>
        <dbReference type="EMBL" id="CAK9319958.1"/>
    </source>
</evidence>
<feature type="transmembrane region" description="Helical" evidence="17">
    <location>
        <begin position="293"/>
        <end position="317"/>
    </location>
</feature>
<evidence type="ECO:0000256" key="4">
    <source>
        <dbReference type="ARBA" id="ARBA00010217"/>
    </source>
</evidence>
<dbReference type="InterPro" id="IPR001245">
    <property type="entry name" value="Ser-Thr/Tyr_kinase_cat_dom"/>
</dbReference>
<dbReference type="InterPro" id="IPR001220">
    <property type="entry name" value="Legume_lectin_dom"/>
</dbReference>
<reference evidence="20 21" key="1">
    <citation type="submission" date="2024-03" db="EMBL/GenBank/DDBJ databases">
        <authorList>
            <person name="Gkanogiannis A."/>
            <person name="Becerra Lopez-Lavalle L."/>
        </authorList>
    </citation>
    <scope>NUCLEOTIDE SEQUENCE [LARGE SCALE GENOMIC DNA]</scope>
</reference>
<evidence type="ECO:0000256" key="5">
    <source>
        <dbReference type="ARBA" id="ARBA00022527"/>
    </source>
</evidence>
<dbReference type="InterPro" id="IPR008271">
    <property type="entry name" value="Ser/Thr_kinase_AS"/>
</dbReference>
<comment type="similarity">
    <text evidence="2">Belongs to the leguminous lectin family.</text>
</comment>
<dbReference type="SUPFAM" id="SSF56112">
    <property type="entry name" value="Protein kinase-like (PK-like)"/>
    <property type="match status" value="1"/>
</dbReference>
<dbReference type="CDD" id="cd14066">
    <property type="entry name" value="STKc_IRAK"/>
    <property type="match status" value="1"/>
</dbReference>
<keyword evidence="5" id="KW-0723">Serine/threonine-protein kinase</keyword>
<dbReference type="InterPro" id="IPR017441">
    <property type="entry name" value="Protein_kinase_ATP_BS"/>
</dbReference>
<organism evidence="20 21">
    <name type="scientific">Citrullus colocynthis</name>
    <name type="common">colocynth</name>
    <dbReference type="NCBI Taxonomy" id="252529"/>
    <lineage>
        <taxon>Eukaryota</taxon>
        <taxon>Viridiplantae</taxon>
        <taxon>Streptophyta</taxon>
        <taxon>Embryophyta</taxon>
        <taxon>Tracheophyta</taxon>
        <taxon>Spermatophyta</taxon>
        <taxon>Magnoliopsida</taxon>
        <taxon>eudicotyledons</taxon>
        <taxon>Gunneridae</taxon>
        <taxon>Pentapetalae</taxon>
        <taxon>rosids</taxon>
        <taxon>fabids</taxon>
        <taxon>Cucurbitales</taxon>
        <taxon>Cucurbitaceae</taxon>
        <taxon>Benincaseae</taxon>
        <taxon>Citrullus</taxon>
    </lineage>
</organism>
<evidence type="ECO:0000256" key="16">
    <source>
        <dbReference type="PROSITE-ProRule" id="PRU10141"/>
    </source>
</evidence>
<comment type="similarity">
    <text evidence="3">In the N-terminal section; belongs to the leguminous lectin family.</text>
</comment>
<dbReference type="InterPro" id="IPR000719">
    <property type="entry name" value="Prot_kinase_dom"/>
</dbReference>
<dbReference type="EMBL" id="OZ021738">
    <property type="protein sequence ID" value="CAK9319958.1"/>
    <property type="molecule type" value="Genomic_DNA"/>
</dbReference>
<evidence type="ECO:0000256" key="9">
    <source>
        <dbReference type="ARBA" id="ARBA00022734"/>
    </source>
</evidence>
<dbReference type="Proteomes" id="UP001642487">
    <property type="component" value="Chromosome 4"/>
</dbReference>
<evidence type="ECO:0000256" key="3">
    <source>
        <dbReference type="ARBA" id="ARBA00008536"/>
    </source>
</evidence>
<dbReference type="Pfam" id="PF07714">
    <property type="entry name" value="PK_Tyr_Ser-Thr"/>
    <property type="match status" value="1"/>
</dbReference>
<feature type="chain" id="PRO_5047514959" description="Protein kinase domain-containing protein" evidence="18">
    <location>
        <begin position="24"/>
        <end position="660"/>
    </location>
</feature>
<evidence type="ECO:0000256" key="1">
    <source>
        <dbReference type="ARBA" id="ARBA00004479"/>
    </source>
</evidence>
<dbReference type="InterPro" id="IPR013320">
    <property type="entry name" value="ConA-like_dom_sf"/>
</dbReference>
<dbReference type="PANTHER" id="PTHR27007">
    <property type="match status" value="1"/>
</dbReference>
<dbReference type="InterPro" id="IPR050528">
    <property type="entry name" value="L-type_Lectin-RKs"/>
</dbReference>
<keyword evidence="9" id="KW-0430">Lectin</keyword>
<feature type="domain" description="Protein kinase" evidence="19">
    <location>
        <begin position="350"/>
        <end position="624"/>
    </location>
</feature>
<proteinExistence type="inferred from homology"/>
<keyword evidence="12 16" id="KW-0067">ATP-binding</keyword>
<feature type="binding site" evidence="16">
    <location>
        <position position="379"/>
    </location>
    <ligand>
        <name>ATP</name>
        <dbReference type="ChEBI" id="CHEBI:30616"/>
    </ligand>
</feature>
<keyword evidence="6" id="KW-0808">Transferase</keyword>
<keyword evidence="13 17" id="KW-1133">Transmembrane helix</keyword>
<dbReference type="Gene3D" id="3.30.200.20">
    <property type="entry name" value="Phosphorylase Kinase, domain 1"/>
    <property type="match status" value="1"/>
</dbReference>
<keyword evidence="21" id="KW-1185">Reference proteome</keyword>
<evidence type="ECO:0000259" key="19">
    <source>
        <dbReference type="PROSITE" id="PS50011"/>
    </source>
</evidence>
<keyword evidence="14 17" id="KW-0472">Membrane</keyword>
<evidence type="ECO:0000256" key="6">
    <source>
        <dbReference type="ARBA" id="ARBA00022679"/>
    </source>
</evidence>
<evidence type="ECO:0000256" key="12">
    <source>
        <dbReference type="ARBA" id="ARBA00022840"/>
    </source>
</evidence>
<keyword evidence="8 18" id="KW-0732">Signal</keyword>
<evidence type="ECO:0000313" key="21">
    <source>
        <dbReference type="Proteomes" id="UP001642487"/>
    </source>
</evidence>
<dbReference type="CDD" id="cd06899">
    <property type="entry name" value="lectin_legume_LecRK_Arcelin_ConA"/>
    <property type="match status" value="1"/>
</dbReference>
<dbReference type="Gene3D" id="2.60.120.200">
    <property type="match status" value="1"/>
</dbReference>
<gene>
    <name evidence="20" type="ORF">CITCOLO1_LOCUS11995</name>
</gene>
<dbReference type="InterPro" id="IPR011009">
    <property type="entry name" value="Kinase-like_dom_sf"/>
</dbReference>
<keyword evidence="7 17" id="KW-0812">Transmembrane</keyword>
<dbReference type="PROSITE" id="PS00107">
    <property type="entry name" value="PROTEIN_KINASE_ATP"/>
    <property type="match status" value="1"/>
</dbReference>
<dbReference type="SMART" id="SM00220">
    <property type="entry name" value="S_TKc"/>
    <property type="match status" value="1"/>
</dbReference>
<evidence type="ECO:0000256" key="10">
    <source>
        <dbReference type="ARBA" id="ARBA00022741"/>
    </source>
</evidence>
<name>A0ABP0YLI4_9ROSI</name>
<sequence length="660" mass="73486">MAASFLFIKIFLPLIFLSTQTLSSQYTQLFYPGFNGSINISLKESAEIENNGVLRLTSNSQNIIGQAFYASPIQFKKSSSTAARGRGAFSFSTCFAFCIIPENDGGHGFTFAIVPSEDLRAIPQRFLGLFNETNFYGKSSNHIFAVEFDTIYDVGIKDLDNDHVGIDLNSLISNISVHAAYFDDLGKVHNLSLQSGKPIKVWIDYDSDEITLHVTISPHSSKPRSPILSYRVDLSSVLNEEMYIGFTASTGLLSRSSHYILGWSFAVNGRARDLDLYSLPLPKKKKTGEKISLPLYVSITIGSIFVISVFALGFYLVRKYKKSDEIEPWELQIGPHRYSYRELKKATRNFSDKEVLGYGGSGKVYRGILPISKTQIAVKRISRDSKQGLREFVTEIATIGMLRHRNLVQLLGWCRQQQDLLLVYEFMENGSLDNYLFDDPRTILNWEQRFEVIKGVASALLYLHEGYKQVVIHRDVKASNVLLDDELNGRLADFGLAKVYEHGSAPDTTRVVGTLGYLAPELSRTGKSTTCSDVYAFGALMLEVACGRRPVEVKALPEEMTLVDWVWDKYREGQLFAVVDPKLRGVYDEVEVAMVLKLGVMCSNNEPKQRPSMRQVVRCLDGEIGVADEWKAPSGGSNGGAVGDFLGCLTSTSISGESSC</sequence>
<dbReference type="PROSITE" id="PS00108">
    <property type="entry name" value="PROTEIN_KINASE_ST"/>
    <property type="match status" value="1"/>
</dbReference>
<evidence type="ECO:0000256" key="2">
    <source>
        <dbReference type="ARBA" id="ARBA00007606"/>
    </source>
</evidence>
<dbReference type="Pfam" id="PF00139">
    <property type="entry name" value="Lectin_legB"/>
    <property type="match status" value="1"/>
</dbReference>
<dbReference type="PROSITE" id="PS50011">
    <property type="entry name" value="PROTEIN_KINASE_DOM"/>
    <property type="match status" value="1"/>
</dbReference>
<evidence type="ECO:0000256" key="15">
    <source>
        <dbReference type="ARBA" id="ARBA00023170"/>
    </source>
</evidence>
<keyword evidence="11" id="KW-0418">Kinase</keyword>
<evidence type="ECO:0000256" key="14">
    <source>
        <dbReference type="ARBA" id="ARBA00023136"/>
    </source>
</evidence>
<dbReference type="Gene3D" id="1.10.510.10">
    <property type="entry name" value="Transferase(Phosphotransferase) domain 1"/>
    <property type="match status" value="1"/>
</dbReference>
<protein>
    <recommendedName>
        <fullName evidence="19">Protein kinase domain-containing protein</fullName>
    </recommendedName>
</protein>
<keyword evidence="15" id="KW-0675">Receptor</keyword>
<evidence type="ECO:0000256" key="7">
    <source>
        <dbReference type="ARBA" id="ARBA00022692"/>
    </source>
</evidence>
<keyword evidence="10 16" id="KW-0547">Nucleotide-binding</keyword>
<evidence type="ECO:0000256" key="18">
    <source>
        <dbReference type="SAM" id="SignalP"/>
    </source>
</evidence>
<dbReference type="SUPFAM" id="SSF49899">
    <property type="entry name" value="Concanavalin A-like lectins/glucanases"/>
    <property type="match status" value="1"/>
</dbReference>